<keyword evidence="7" id="KW-0479">Metal-binding</keyword>
<organism evidence="9 10">
    <name type="scientific">Calderihabitans maritimus</name>
    <dbReference type="NCBI Taxonomy" id="1246530"/>
    <lineage>
        <taxon>Bacteria</taxon>
        <taxon>Bacillati</taxon>
        <taxon>Bacillota</taxon>
        <taxon>Clostridia</taxon>
        <taxon>Neomoorellales</taxon>
        <taxon>Calderihabitantaceae</taxon>
        <taxon>Calderihabitans</taxon>
    </lineage>
</organism>
<feature type="transmembrane region" description="Helical" evidence="8">
    <location>
        <begin position="73"/>
        <end position="89"/>
    </location>
</feature>
<evidence type="ECO:0000256" key="2">
    <source>
        <dbReference type="ARBA" id="ARBA00022475"/>
    </source>
</evidence>
<evidence type="ECO:0000256" key="4">
    <source>
        <dbReference type="ARBA" id="ARBA00022692"/>
    </source>
</evidence>
<accession>A0A1Z5HV10</accession>
<dbReference type="EMBL" id="BDGJ01000117">
    <property type="protein sequence ID" value="GAW93130.1"/>
    <property type="molecule type" value="Genomic_DNA"/>
</dbReference>
<evidence type="ECO:0000256" key="8">
    <source>
        <dbReference type="SAM" id="Phobius"/>
    </source>
</evidence>
<feature type="transmembrane region" description="Helical" evidence="8">
    <location>
        <begin position="288"/>
        <end position="309"/>
    </location>
</feature>
<feature type="transmembrane region" description="Helical" evidence="8">
    <location>
        <begin position="315"/>
        <end position="334"/>
    </location>
</feature>
<dbReference type="PROSITE" id="PS01348">
    <property type="entry name" value="MRAY_2"/>
    <property type="match status" value="1"/>
</dbReference>
<dbReference type="Proteomes" id="UP000197032">
    <property type="component" value="Unassembled WGS sequence"/>
</dbReference>
<keyword evidence="7" id="KW-0460">Magnesium</keyword>
<evidence type="ECO:0000313" key="10">
    <source>
        <dbReference type="Proteomes" id="UP000197032"/>
    </source>
</evidence>
<evidence type="ECO:0000256" key="1">
    <source>
        <dbReference type="ARBA" id="ARBA00004651"/>
    </source>
</evidence>
<keyword evidence="2" id="KW-1003">Cell membrane</keyword>
<dbReference type="GO" id="GO:0009103">
    <property type="term" value="P:lipopolysaccharide biosynthetic process"/>
    <property type="evidence" value="ECO:0007669"/>
    <property type="project" value="TreeGrafter"/>
</dbReference>
<keyword evidence="10" id="KW-1185">Reference proteome</keyword>
<keyword evidence="5 8" id="KW-1133">Transmembrane helix</keyword>
<feature type="binding site" evidence="7">
    <location>
        <position position="211"/>
    </location>
    <ligand>
        <name>Mg(2+)</name>
        <dbReference type="ChEBI" id="CHEBI:18420"/>
    </ligand>
</feature>
<evidence type="ECO:0000256" key="5">
    <source>
        <dbReference type="ARBA" id="ARBA00022989"/>
    </source>
</evidence>
<dbReference type="Pfam" id="PF00953">
    <property type="entry name" value="Glycos_transf_4"/>
    <property type="match status" value="1"/>
</dbReference>
<feature type="transmembrane region" description="Helical" evidence="8">
    <location>
        <begin position="212"/>
        <end position="229"/>
    </location>
</feature>
<comment type="cofactor">
    <cofactor evidence="7">
        <name>Mg(2+)</name>
        <dbReference type="ChEBI" id="CHEBI:18420"/>
    </cofactor>
</comment>
<proteinExistence type="predicted"/>
<comment type="caution">
    <text evidence="9">The sequence shown here is derived from an EMBL/GenBank/DDBJ whole genome shotgun (WGS) entry which is preliminary data.</text>
</comment>
<dbReference type="RefSeq" id="WP_238134273.1">
    <property type="nucleotide sequence ID" value="NZ_BDGJ01000117.1"/>
</dbReference>
<feature type="transmembrane region" description="Helical" evidence="8">
    <location>
        <begin position="6"/>
        <end position="24"/>
    </location>
</feature>
<dbReference type="AlphaFoldDB" id="A0A1Z5HV10"/>
<evidence type="ECO:0000256" key="6">
    <source>
        <dbReference type="ARBA" id="ARBA00023136"/>
    </source>
</evidence>
<feature type="transmembrane region" description="Helical" evidence="8">
    <location>
        <begin position="158"/>
        <end position="177"/>
    </location>
</feature>
<dbReference type="PANTHER" id="PTHR22926:SF3">
    <property type="entry name" value="UNDECAPRENYL-PHOSPHATE ALPHA-N-ACETYLGLUCOSAMINYL 1-PHOSPHATE TRANSFERASE"/>
    <property type="match status" value="1"/>
</dbReference>
<dbReference type="CDD" id="cd06853">
    <property type="entry name" value="GT_WecA_like"/>
    <property type="match status" value="1"/>
</dbReference>
<gene>
    <name evidence="9" type="ORF">KKC1_22710</name>
</gene>
<feature type="transmembrane region" description="Helical" evidence="8">
    <location>
        <begin position="101"/>
        <end position="121"/>
    </location>
</feature>
<dbReference type="GO" id="GO:0046872">
    <property type="term" value="F:metal ion binding"/>
    <property type="evidence" value="ECO:0007669"/>
    <property type="project" value="UniProtKB-KW"/>
</dbReference>
<dbReference type="GO" id="GO:0005886">
    <property type="term" value="C:plasma membrane"/>
    <property type="evidence" value="ECO:0007669"/>
    <property type="project" value="UniProtKB-SubCell"/>
</dbReference>
<reference evidence="10" key="1">
    <citation type="journal article" date="2017" name="Appl. Environ. Microbiol.">
        <title>Genomic Analysis of Calderihabitans maritimus KKC1, a Thermophilic, Hydrogenogenic, Carboxydotrophic Bacterium Isolated from Marine Sediment.</title>
        <authorList>
            <person name="Omae K."/>
            <person name="Yoneda Y."/>
            <person name="Fukuyama Y."/>
            <person name="Yoshida T."/>
            <person name="Sako Y."/>
        </authorList>
    </citation>
    <scope>NUCLEOTIDE SEQUENCE [LARGE SCALE GENOMIC DNA]</scope>
    <source>
        <strain evidence="10">KKC1</strain>
    </source>
</reference>
<dbReference type="InterPro" id="IPR018480">
    <property type="entry name" value="PNAcMuramoyl-5peptid_Trfase_CS"/>
</dbReference>
<feature type="transmembrane region" description="Helical" evidence="8">
    <location>
        <begin position="183"/>
        <end position="200"/>
    </location>
</feature>
<evidence type="ECO:0000256" key="7">
    <source>
        <dbReference type="PIRSR" id="PIRSR600715-1"/>
    </source>
</evidence>
<dbReference type="GO" id="GO:0071555">
    <property type="term" value="P:cell wall organization"/>
    <property type="evidence" value="ECO:0007669"/>
    <property type="project" value="TreeGrafter"/>
</dbReference>
<feature type="transmembrane region" description="Helical" evidence="8">
    <location>
        <begin position="235"/>
        <end position="257"/>
    </location>
</feature>
<keyword evidence="3 9" id="KW-0808">Transferase</keyword>
<sequence length="361" mass="38342">MIPLSTVAAMVAAFGIALLVTPFIRKVAISMGAVDIPNERKIHKEPMPRMGGLALYLAFVIPVLLIQPLDRPLMGLVAGGSIILVLGLADDFFGISPSVKLLGQVIGALVLVFFGVQVDFLTNPFDGMIFLGKLAVPVTIFWVIGITNAVNLIDGLDGLASGTSAIAAVTVAVVAMAEGQVQVGYYALILAAAVLGFLRYNFFPAKIFMGDSGSLFLGFNLAALAVMGLTKGATIISLFVPVLILGIPILDTFFAILRRYISGRSIFQADREHLHHRLLEVGLSHRQAVLVIYALNGILGASAILLTRLTTDQGVIILIGIVMLVFLGADRLGVLRSKSPLKGSSVRTSTISRVLKKYFSG</sequence>
<feature type="binding site" evidence="7">
    <location>
        <position position="151"/>
    </location>
    <ligand>
        <name>Mg(2+)</name>
        <dbReference type="ChEBI" id="CHEBI:18420"/>
    </ligand>
</feature>
<protein>
    <submittedName>
        <fullName evidence="9">Glycosyl transferase family protein</fullName>
    </submittedName>
</protein>
<evidence type="ECO:0000256" key="3">
    <source>
        <dbReference type="ARBA" id="ARBA00022679"/>
    </source>
</evidence>
<keyword evidence="6 8" id="KW-0472">Membrane</keyword>
<feature type="transmembrane region" description="Helical" evidence="8">
    <location>
        <begin position="127"/>
        <end position="146"/>
    </location>
</feature>
<comment type="subcellular location">
    <subcellularLocation>
        <location evidence="1">Cell membrane</location>
        <topology evidence="1">Multi-pass membrane protein</topology>
    </subcellularLocation>
</comment>
<keyword evidence="4 8" id="KW-0812">Transmembrane</keyword>
<dbReference type="InterPro" id="IPR000715">
    <property type="entry name" value="Glycosyl_transferase_4"/>
</dbReference>
<dbReference type="GO" id="GO:0016780">
    <property type="term" value="F:phosphotransferase activity, for other substituted phosphate groups"/>
    <property type="evidence" value="ECO:0007669"/>
    <property type="project" value="InterPro"/>
</dbReference>
<dbReference type="PANTHER" id="PTHR22926">
    <property type="entry name" value="PHOSPHO-N-ACETYLMURAMOYL-PENTAPEPTIDE-TRANSFERASE"/>
    <property type="match status" value="1"/>
</dbReference>
<name>A0A1Z5HV10_9FIRM</name>
<dbReference type="GO" id="GO:0044038">
    <property type="term" value="P:cell wall macromolecule biosynthetic process"/>
    <property type="evidence" value="ECO:0007669"/>
    <property type="project" value="TreeGrafter"/>
</dbReference>
<feature type="transmembrane region" description="Helical" evidence="8">
    <location>
        <begin position="50"/>
        <end position="67"/>
    </location>
</feature>
<evidence type="ECO:0000313" key="9">
    <source>
        <dbReference type="EMBL" id="GAW93130.1"/>
    </source>
</evidence>